<accession>A0ABW7C8M7</accession>
<sequence length="345" mass="38534">MSLSEQESFSQDDQTQDQDWTLGLLGYIQKIAQFLQTTAQGLFPWLHPLYCLLVFPLQLVLYGGIRLAAALKTNLALPVVTRYGSKMLCHFPDSIQACIFLYGIWEPDISAFIVSEMAPTETFIDVGCHVGYHALLACEMVGAEGRVVAIEASPRTFLKLQENLKLNPKSSNIRALNVAVTETQGLIPLYLGAEGIEGWSSTIPHRSLSEECVISGEPLSTLLTAEELRTARMIKIDVEGAEAAALRGMVPILDQLRDDVLILIELTPLLWPEGDRAAKMTHEQVLSPFLERGFYPYHIHNNYGPWRFLNPDRVARPQRIHGAIRGHRLTGQIDLVLSKQDAEYL</sequence>
<dbReference type="NCBIfam" id="TIGR01444">
    <property type="entry name" value="fkbM_fam"/>
    <property type="match status" value="1"/>
</dbReference>
<dbReference type="RefSeq" id="WP_393011672.1">
    <property type="nucleotide sequence ID" value="NZ_JAZAQF010000042.1"/>
</dbReference>
<evidence type="ECO:0000313" key="2">
    <source>
        <dbReference type="EMBL" id="MFG3817386.1"/>
    </source>
</evidence>
<dbReference type="InterPro" id="IPR006342">
    <property type="entry name" value="FkbM_mtfrase"/>
</dbReference>
<evidence type="ECO:0000259" key="1">
    <source>
        <dbReference type="Pfam" id="PF05050"/>
    </source>
</evidence>
<keyword evidence="2" id="KW-0489">Methyltransferase</keyword>
<name>A0ABW7C8M7_9CYAN</name>
<organism evidence="2 3">
    <name type="scientific">Limnothrix redekei LRLZ20PSL1</name>
    <dbReference type="NCBI Taxonomy" id="3112953"/>
    <lineage>
        <taxon>Bacteria</taxon>
        <taxon>Bacillati</taxon>
        <taxon>Cyanobacteriota</taxon>
        <taxon>Cyanophyceae</taxon>
        <taxon>Pseudanabaenales</taxon>
        <taxon>Pseudanabaenaceae</taxon>
        <taxon>Limnothrix</taxon>
    </lineage>
</organism>
<dbReference type="Proteomes" id="UP001604335">
    <property type="component" value="Unassembled WGS sequence"/>
</dbReference>
<dbReference type="Pfam" id="PF05050">
    <property type="entry name" value="Methyltransf_21"/>
    <property type="match status" value="1"/>
</dbReference>
<dbReference type="SUPFAM" id="SSF53335">
    <property type="entry name" value="S-adenosyl-L-methionine-dependent methyltransferases"/>
    <property type="match status" value="1"/>
</dbReference>
<protein>
    <submittedName>
        <fullName evidence="2">FkbM family methyltransferase</fullName>
    </submittedName>
</protein>
<comment type="caution">
    <text evidence="2">The sequence shown here is derived from an EMBL/GenBank/DDBJ whole genome shotgun (WGS) entry which is preliminary data.</text>
</comment>
<feature type="domain" description="Methyltransferase FkbM" evidence="1">
    <location>
        <begin position="125"/>
        <end position="294"/>
    </location>
</feature>
<gene>
    <name evidence="2" type="ORF">VPK24_07025</name>
</gene>
<dbReference type="GO" id="GO:0008168">
    <property type="term" value="F:methyltransferase activity"/>
    <property type="evidence" value="ECO:0007669"/>
    <property type="project" value="UniProtKB-KW"/>
</dbReference>
<dbReference type="InterPro" id="IPR052514">
    <property type="entry name" value="SAM-dependent_MTase"/>
</dbReference>
<keyword evidence="2" id="KW-0808">Transferase</keyword>
<evidence type="ECO:0000313" key="3">
    <source>
        <dbReference type="Proteomes" id="UP001604335"/>
    </source>
</evidence>
<dbReference type="PANTHER" id="PTHR34203:SF15">
    <property type="entry name" value="SLL1173 PROTEIN"/>
    <property type="match status" value="1"/>
</dbReference>
<keyword evidence="3" id="KW-1185">Reference proteome</keyword>
<reference evidence="3" key="1">
    <citation type="journal article" date="2024" name="Algal Res.">
        <title>Biochemical, toxicological and genomic investigation of a high-biomass producing Limnothrix strain isolated from Italian shallow drinking water reservoir.</title>
        <authorList>
            <person name="Simonazzi M."/>
            <person name="Shishido T.K."/>
            <person name="Delbaje E."/>
            <person name="Wahlsten M."/>
            <person name="Fewer D.P."/>
            <person name="Sivonen K."/>
            <person name="Pezzolesi L."/>
            <person name="Pistocchi R."/>
        </authorList>
    </citation>
    <scope>NUCLEOTIDE SEQUENCE [LARGE SCALE GENOMIC DNA]</scope>
    <source>
        <strain evidence="3">LRLZ20PSL1</strain>
    </source>
</reference>
<dbReference type="Gene3D" id="3.40.50.150">
    <property type="entry name" value="Vaccinia Virus protein VP39"/>
    <property type="match status" value="1"/>
</dbReference>
<dbReference type="GO" id="GO:0032259">
    <property type="term" value="P:methylation"/>
    <property type="evidence" value="ECO:0007669"/>
    <property type="project" value="UniProtKB-KW"/>
</dbReference>
<dbReference type="EMBL" id="JAZAQF010000042">
    <property type="protein sequence ID" value="MFG3817386.1"/>
    <property type="molecule type" value="Genomic_DNA"/>
</dbReference>
<dbReference type="InterPro" id="IPR029063">
    <property type="entry name" value="SAM-dependent_MTases_sf"/>
</dbReference>
<proteinExistence type="predicted"/>
<dbReference type="PANTHER" id="PTHR34203">
    <property type="entry name" value="METHYLTRANSFERASE, FKBM FAMILY PROTEIN"/>
    <property type="match status" value="1"/>
</dbReference>